<keyword evidence="3" id="KW-1185">Reference proteome</keyword>
<sequence length="93" mass="10508">MSTYITGSDTSVTTEPCHMPCPNIIDMEAITLKQQATALSKIQELKDQLKQSQLDAETLNLSKAMKRKNYLARLSIKANQLPNRIMRNTNENL</sequence>
<name>A0ABX3AXA6_ALILO</name>
<gene>
    <name evidence="2" type="ORF">A1Q5_19070</name>
</gene>
<dbReference type="RefSeq" id="WP_017022231.1">
    <property type="nucleotide sequence ID" value="NZ_AJYJ02000065.1"/>
</dbReference>
<organism evidence="2 3">
    <name type="scientific">Aliivibrio logei 5S-186</name>
    <dbReference type="NCBI Taxonomy" id="626086"/>
    <lineage>
        <taxon>Bacteria</taxon>
        <taxon>Pseudomonadati</taxon>
        <taxon>Pseudomonadota</taxon>
        <taxon>Gammaproteobacteria</taxon>
        <taxon>Vibrionales</taxon>
        <taxon>Vibrionaceae</taxon>
        <taxon>Aliivibrio</taxon>
    </lineage>
</organism>
<evidence type="ECO:0000313" key="2">
    <source>
        <dbReference type="EMBL" id="OEF17035.1"/>
    </source>
</evidence>
<proteinExistence type="predicted"/>
<keyword evidence="1" id="KW-0175">Coiled coil</keyword>
<feature type="coiled-coil region" evidence="1">
    <location>
        <begin position="32"/>
        <end position="62"/>
    </location>
</feature>
<evidence type="ECO:0000313" key="3">
    <source>
        <dbReference type="Proteomes" id="UP000095059"/>
    </source>
</evidence>
<accession>A0ABX3AXA6</accession>
<dbReference type="EMBL" id="AJYJ02000065">
    <property type="protein sequence ID" value="OEF17035.1"/>
    <property type="molecule type" value="Genomic_DNA"/>
</dbReference>
<reference evidence="2 3" key="1">
    <citation type="journal article" date="2012" name="Science">
        <title>Ecological populations of bacteria act as socially cohesive units of antibiotic production and resistance.</title>
        <authorList>
            <person name="Cordero O.X."/>
            <person name="Wildschutte H."/>
            <person name="Kirkup B."/>
            <person name="Proehl S."/>
            <person name="Ngo L."/>
            <person name="Hussain F."/>
            <person name="Le Roux F."/>
            <person name="Mincer T."/>
            <person name="Polz M.F."/>
        </authorList>
    </citation>
    <scope>NUCLEOTIDE SEQUENCE [LARGE SCALE GENOMIC DNA]</scope>
    <source>
        <strain evidence="2 3">5S-186</strain>
    </source>
</reference>
<protein>
    <submittedName>
        <fullName evidence="2">Uncharacterized protein</fullName>
    </submittedName>
</protein>
<comment type="caution">
    <text evidence="2">The sequence shown here is derived from an EMBL/GenBank/DDBJ whole genome shotgun (WGS) entry which is preliminary data.</text>
</comment>
<evidence type="ECO:0000256" key="1">
    <source>
        <dbReference type="SAM" id="Coils"/>
    </source>
</evidence>
<dbReference type="Proteomes" id="UP000095059">
    <property type="component" value="Unassembled WGS sequence"/>
</dbReference>